<feature type="compositionally biased region" description="Polar residues" evidence="1">
    <location>
        <begin position="305"/>
        <end position="316"/>
    </location>
</feature>
<evidence type="ECO:0000259" key="3">
    <source>
        <dbReference type="Pfam" id="PF12319"/>
    </source>
</evidence>
<keyword evidence="2" id="KW-0812">Transmembrane</keyword>
<comment type="caution">
    <text evidence="4">The sequence shown here is derived from an EMBL/GenBank/DDBJ whole genome shotgun (WGS) entry which is preliminary data.</text>
</comment>
<evidence type="ECO:0000313" key="4">
    <source>
        <dbReference type="EMBL" id="OTN66549.1"/>
    </source>
</evidence>
<accession>A0A1Y3DQR0</accession>
<dbReference type="OrthoDB" id="387551at2759"/>
<feature type="region of interest" description="Disordered" evidence="1">
    <location>
        <begin position="179"/>
        <end position="366"/>
    </location>
</feature>
<evidence type="ECO:0000313" key="5">
    <source>
        <dbReference type="Proteomes" id="UP000195012"/>
    </source>
</evidence>
<dbReference type="VEuPathDB" id="PlasmoDB:PKNH_1300500"/>
<dbReference type="InterPro" id="IPR022089">
    <property type="entry name" value="Plasmodium-antigen_C"/>
</dbReference>
<feature type="transmembrane region" description="Helical" evidence="2">
    <location>
        <begin position="27"/>
        <end position="53"/>
    </location>
</feature>
<evidence type="ECO:0000256" key="2">
    <source>
        <dbReference type="SAM" id="Phobius"/>
    </source>
</evidence>
<organism evidence="4 5">
    <name type="scientific">Plasmodium knowlesi</name>
    <dbReference type="NCBI Taxonomy" id="5850"/>
    <lineage>
        <taxon>Eukaryota</taxon>
        <taxon>Sar</taxon>
        <taxon>Alveolata</taxon>
        <taxon>Apicomplexa</taxon>
        <taxon>Aconoidasida</taxon>
        <taxon>Haemosporida</taxon>
        <taxon>Plasmodiidae</taxon>
        <taxon>Plasmodium</taxon>
        <taxon>Plasmodium (Plasmodium)</taxon>
    </lineage>
</organism>
<evidence type="ECO:0000256" key="1">
    <source>
        <dbReference type="SAM" id="MobiDB-lite"/>
    </source>
</evidence>
<feature type="domain" description="Tryptophan/threonine-rich plasmodium antigen C-terminal" evidence="3">
    <location>
        <begin position="483"/>
        <end position="698"/>
    </location>
</feature>
<dbReference type="EMBL" id="NETL01000022">
    <property type="protein sequence ID" value="OTN66549.1"/>
    <property type="molecule type" value="Genomic_DNA"/>
</dbReference>
<feature type="compositionally biased region" description="Basic and acidic residues" evidence="1">
    <location>
        <begin position="130"/>
        <end position="150"/>
    </location>
</feature>
<dbReference type="VEuPathDB" id="PlasmoDB:PKA1H_130005400"/>
<feature type="compositionally biased region" description="Polar residues" evidence="1">
    <location>
        <begin position="152"/>
        <end position="161"/>
    </location>
</feature>
<feature type="compositionally biased region" description="Basic and acidic residues" evidence="1">
    <location>
        <begin position="274"/>
        <end position="295"/>
    </location>
</feature>
<dbReference type="VEuPathDB" id="PlasmoDB:PKNOH_S08472000"/>
<feature type="compositionally biased region" description="Basic and acidic residues" evidence="1">
    <location>
        <begin position="341"/>
        <end position="358"/>
    </location>
</feature>
<name>A0A1Y3DQR0_PLAKN</name>
<dbReference type="Proteomes" id="UP000195012">
    <property type="component" value="Unassembled WGS sequence"/>
</dbReference>
<proteinExistence type="predicted"/>
<feature type="region of interest" description="Disordered" evidence="1">
    <location>
        <begin position="113"/>
        <end position="161"/>
    </location>
</feature>
<keyword evidence="2" id="KW-1133">Transmembrane helix</keyword>
<feature type="compositionally biased region" description="Basic and acidic residues" evidence="1">
    <location>
        <begin position="182"/>
        <end position="201"/>
    </location>
</feature>
<protein>
    <submittedName>
        <fullName evidence="4">Putative Tryptophan-rich antigen</fullName>
    </submittedName>
</protein>
<feature type="region of interest" description="Disordered" evidence="1">
    <location>
        <begin position="396"/>
        <end position="444"/>
    </location>
</feature>
<sequence length="710" mass="83864">MESSLDVDNVINKKSSFSTLKVDKSDILFCVNISFLKFCVQCVLLFYSLYIILKHFFPSVFKKLNNTLDSNTLNSIKYGQGYVDDFKEKGNTELKNEDGDVFEDALEEVCTSDKGVQTDGNGIPVEEATSNDKGKENEKEKGDNQIKESEPNAASINKNYNIEKNADVNNEVKAPDYISTVEGKELNKKENSDSNNKEGEKPNIVPENNDTVVNLGGAHFSEKRGTHINNIGGKEEELNKNTKDDKEITEDKGNTINKAPYSMYVKNSTSHVQKAAEESTKDELGEGEKNVDKKKPSNYPIKSDGQVNQNASTSYSFKRGAGSYNNRRRYSSISLESVQETNERETDNYKFKEGRDAQYRSTSSLSKLDEKYEQVTFPDMRKMELGTRKIKKEIVKEKKEDEAKKDETIKDETKKDGTMKDAQIKGARKSDLKTDEEKDQKMGKEELKEVRRAISLDTIYKSDLEGKDEEMENDKSDEWKKNEWNNWLAKTEEDWELFNKSVEDKKNSWLEKEDEELEAWINSMKNRWMHYRENEENEYITRAMRKSSIWGDRQWEQWIRTEGKRGMETDLKKWLNDKESFLNDWISKEWTQWKNERMLEWLAVDWRHKEDETFENYKSSRFTNMLHMKNRKKWMKWKERTDKEKEEWNNWVRGKEHLYVINKWDKWLKWKREKRALYSQKFMSFINECINKKQWVVWIEDQKDSTLKKK</sequence>
<dbReference type="Pfam" id="PF12319">
    <property type="entry name" value="TryThrA_C"/>
    <property type="match status" value="1"/>
</dbReference>
<gene>
    <name evidence="4" type="ORF">PKNOH_S08472000</name>
</gene>
<keyword evidence="2" id="KW-0472">Membrane</keyword>
<dbReference type="AlphaFoldDB" id="A0A1Y3DQR0"/>
<feature type="compositionally biased region" description="Basic and acidic residues" evidence="1">
    <location>
        <begin position="233"/>
        <end position="253"/>
    </location>
</feature>
<reference evidence="4 5" key="1">
    <citation type="submission" date="2017-05" db="EMBL/GenBank/DDBJ databases">
        <title>PacBio assembly of a Plasmodium knowlesi genome sequence with Hi-C correction and manual annotation of the SICAvar gene family.</title>
        <authorList>
            <person name="Lapp S.A."/>
            <person name="Geraldo J.A."/>
            <person name="Chien J.-T."/>
            <person name="Ay F."/>
            <person name="Pakala S.B."/>
            <person name="Batugedara G."/>
            <person name="Humphrey J.C."/>
            <person name="Debarry J.D."/>
            <person name="Le Roch K.G."/>
            <person name="Galinski M.R."/>
            <person name="Kissinger J.C."/>
        </authorList>
    </citation>
    <scope>NUCLEOTIDE SEQUENCE [LARGE SCALE GENOMIC DNA]</scope>
    <source>
        <strain evidence="5">Malayan Strain Pk1 (A+)</strain>
    </source>
</reference>